<dbReference type="Pfam" id="PF03133">
    <property type="entry name" value="TTL"/>
    <property type="match status" value="1"/>
</dbReference>
<keyword evidence="6" id="KW-1185">Reference proteome</keyword>
<evidence type="ECO:0000256" key="1">
    <source>
        <dbReference type="ARBA" id="ARBA00022598"/>
    </source>
</evidence>
<sequence length="447" mass="50453">MNSPSSSFLVFVTFNSSCAADFRFSVGASGEMAARGAKTAGRRFGKISTDVIRINVAGTRYYVVANAAAELGMAASSDDGATDCNVYWIDGPVPLERYLELRSYQKINHFPGMGEISRKDALARNIQRMRKENRREYNFYPGTWVLPADHGVLSQHTARLRRRRQRKTFIVKPHHGSMGNGIYLTQSPDAILPSEKAIVQEYLDKPFLLDGFKCDLRIYVLVTSCKPLRILVFKDGLVRLSTERYSPPSDFNLEQMCMHLTNYSINRHSASFDTDERDDRGSKRTLSSFMVWLHKTGHNVVELWAKIHDIIVKTLILAYPHILHSCTVSRHGHLPNGKSQFFEILGFDVLLDHTLQPWVLEVNRSPSFGTDADLDLHIKTAVIRDALKLANISLSDKLTEEACQRQASRGDLNLTPATPTPDNTTSLLNKLMLQQRKQAGELQRRSD</sequence>
<keyword evidence="1" id="KW-0436">Ligase</keyword>
<dbReference type="GO" id="GO:0070740">
    <property type="term" value="F:tubulin-glutamic acid ligase activity"/>
    <property type="evidence" value="ECO:0007669"/>
    <property type="project" value="TreeGrafter"/>
</dbReference>
<comment type="caution">
    <text evidence="5">The sequence shown here is derived from an EMBL/GenBank/DDBJ whole genome shotgun (WGS) entry which is preliminary data.</text>
</comment>
<dbReference type="AlphaFoldDB" id="A0AA35U1C5"/>
<proteinExistence type="predicted"/>
<dbReference type="PROSITE" id="PS51221">
    <property type="entry name" value="TTL"/>
    <property type="match status" value="1"/>
</dbReference>
<dbReference type="InterPro" id="IPR004344">
    <property type="entry name" value="TTL/TTLL_fam"/>
</dbReference>
<organism evidence="5 6">
    <name type="scientific">Geodia barretti</name>
    <name type="common">Barrett's horny sponge</name>
    <dbReference type="NCBI Taxonomy" id="519541"/>
    <lineage>
        <taxon>Eukaryota</taxon>
        <taxon>Metazoa</taxon>
        <taxon>Porifera</taxon>
        <taxon>Demospongiae</taxon>
        <taxon>Heteroscleromorpha</taxon>
        <taxon>Tetractinellida</taxon>
        <taxon>Astrophorina</taxon>
        <taxon>Geodiidae</taxon>
        <taxon>Geodia</taxon>
    </lineage>
</organism>
<dbReference type="GO" id="GO:0005524">
    <property type="term" value="F:ATP binding"/>
    <property type="evidence" value="ECO:0007669"/>
    <property type="project" value="UniProtKB-KW"/>
</dbReference>
<accession>A0AA35U1C5</accession>
<dbReference type="Proteomes" id="UP001174909">
    <property type="component" value="Unassembled WGS sequence"/>
</dbReference>
<evidence type="ECO:0000313" key="5">
    <source>
        <dbReference type="EMBL" id="CAI8057813.1"/>
    </source>
</evidence>
<feature type="region of interest" description="Disordered" evidence="4">
    <location>
        <begin position="406"/>
        <end position="425"/>
    </location>
</feature>
<evidence type="ECO:0000256" key="3">
    <source>
        <dbReference type="ARBA" id="ARBA00022840"/>
    </source>
</evidence>
<feature type="compositionally biased region" description="Polar residues" evidence="4">
    <location>
        <begin position="415"/>
        <end position="425"/>
    </location>
</feature>
<dbReference type="PANTHER" id="PTHR12241:SF147">
    <property type="entry name" value="TUBULIN POLYGLUTAMYLASE TTLL7"/>
    <property type="match status" value="1"/>
</dbReference>
<dbReference type="EMBL" id="CASHTH010004479">
    <property type="protein sequence ID" value="CAI8057813.1"/>
    <property type="molecule type" value="Genomic_DNA"/>
</dbReference>
<keyword evidence="3" id="KW-0067">ATP-binding</keyword>
<evidence type="ECO:0000256" key="4">
    <source>
        <dbReference type="SAM" id="MobiDB-lite"/>
    </source>
</evidence>
<dbReference type="PANTHER" id="PTHR12241">
    <property type="entry name" value="TUBULIN POLYGLUTAMYLASE"/>
    <property type="match status" value="1"/>
</dbReference>
<keyword evidence="2" id="KW-0547">Nucleotide-binding</keyword>
<dbReference type="GO" id="GO:0036064">
    <property type="term" value="C:ciliary basal body"/>
    <property type="evidence" value="ECO:0007669"/>
    <property type="project" value="TreeGrafter"/>
</dbReference>
<dbReference type="SUPFAM" id="SSF56059">
    <property type="entry name" value="Glutathione synthetase ATP-binding domain-like"/>
    <property type="match status" value="1"/>
</dbReference>
<gene>
    <name evidence="5" type="ORF">GBAR_LOCUS31480</name>
</gene>
<dbReference type="Gene3D" id="3.30.470.20">
    <property type="entry name" value="ATP-grasp fold, B domain"/>
    <property type="match status" value="1"/>
</dbReference>
<protein>
    <submittedName>
        <fullName evidence="5">Tubulin polyglutamylase TTLL7</fullName>
    </submittedName>
</protein>
<reference evidence="5" key="1">
    <citation type="submission" date="2023-03" db="EMBL/GenBank/DDBJ databases">
        <authorList>
            <person name="Steffen K."/>
            <person name="Cardenas P."/>
        </authorList>
    </citation>
    <scope>NUCLEOTIDE SEQUENCE</scope>
</reference>
<evidence type="ECO:0000313" key="6">
    <source>
        <dbReference type="Proteomes" id="UP001174909"/>
    </source>
</evidence>
<name>A0AA35U1C5_GEOBA</name>
<dbReference type="GO" id="GO:0015631">
    <property type="term" value="F:tubulin binding"/>
    <property type="evidence" value="ECO:0007669"/>
    <property type="project" value="TreeGrafter"/>
</dbReference>
<evidence type="ECO:0000256" key="2">
    <source>
        <dbReference type="ARBA" id="ARBA00022741"/>
    </source>
</evidence>
<dbReference type="GO" id="GO:0000226">
    <property type="term" value="P:microtubule cytoskeleton organization"/>
    <property type="evidence" value="ECO:0007669"/>
    <property type="project" value="TreeGrafter"/>
</dbReference>